<evidence type="ECO:0000256" key="2">
    <source>
        <dbReference type="ARBA" id="ARBA00022598"/>
    </source>
</evidence>
<keyword evidence="3" id="KW-0547">Nucleotide-binding</keyword>
<keyword evidence="5" id="KW-0648">Protein biosynthesis</keyword>
<accession>A0AAN1WL65</accession>
<protein>
    <recommendedName>
        <fullName evidence="7">Aminoacyl-transfer RNA synthetases class-II family profile domain-containing protein</fullName>
    </recommendedName>
</protein>
<dbReference type="GO" id="GO:0005524">
    <property type="term" value="F:ATP binding"/>
    <property type="evidence" value="ECO:0007669"/>
    <property type="project" value="UniProtKB-KW"/>
</dbReference>
<evidence type="ECO:0000259" key="7">
    <source>
        <dbReference type="PROSITE" id="PS50862"/>
    </source>
</evidence>
<dbReference type="InterPro" id="IPR002314">
    <property type="entry name" value="aa-tRNA-synt_IIb"/>
</dbReference>
<dbReference type="InterPro" id="IPR045864">
    <property type="entry name" value="aa-tRNA-synth_II/BPL/LPL"/>
</dbReference>
<keyword evidence="2" id="KW-0436">Ligase</keyword>
<dbReference type="GO" id="GO:0006418">
    <property type="term" value="P:tRNA aminoacylation for protein translation"/>
    <property type="evidence" value="ECO:0007669"/>
    <property type="project" value="InterPro"/>
</dbReference>
<dbReference type="GO" id="GO:0004812">
    <property type="term" value="F:aminoacyl-tRNA ligase activity"/>
    <property type="evidence" value="ECO:0007669"/>
    <property type="project" value="UniProtKB-KW"/>
</dbReference>
<evidence type="ECO:0000256" key="6">
    <source>
        <dbReference type="ARBA" id="ARBA00023146"/>
    </source>
</evidence>
<proteinExistence type="predicted"/>
<organism evidence="8 9">
    <name type="scientific">Marinagarivorans cellulosilyticus</name>
    <dbReference type="NCBI Taxonomy" id="2721545"/>
    <lineage>
        <taxon>Bacteria</taxon>
        <taxon>Pseudomonadati</taxon>
        <taxon>Pseudomonadota</taxon>
        <taxon>Gammaproteobacteria</taxon>
        <taxon>Cellvibrionales</taxon>
        <taxon>Cellvibrionaceae</taxon>
        <taxon>Marinagarivorans</taxon>
    </lineage>
</organism>
<keyword evidence="1" id="KW-0963">Cytoplasm</keyword>
<evidence type="ECO:0000256" key="3">
    <source>
        <dbReference type="ARBA" id="ARBA00022741"/>
    </source>
</evidence>
<keyword evidence="4" id="KW-0067">ATP-binding</keyword>
<keyword evidence="9" id="KW-1185">Reference proteome</keyword>
<gene>
    <name evidence="8" type="ORF">MARGE09_P3801</name>
</gene>
<dbReference type="EMBL" id="AP023086">
    <property type="protein sequence ID" value="BCD99599.1"/>
    <property type="molecule type" value="Genomic_DNA"/>
</dbReference>
<dbReference type="PROSITE" id="PS50862">
    <property type="entry name" value="AA_TRNA_LIGASE_II"/>
    <property type="match status" value="1"/>
</dbReference>
<dbReference type="Pfam" id="PF00587">
    <property type="entry name" value="tRNA-synt_2b"/>
    <property type="match status" value="1"/>
</dbReference>
<dbReference type="InterPro" id="IPR006195">
    <property type="entry name" value="aa-tRNA-synth_II"/>
</dbReference>
<dbReference type="KEGG" id="marq:MARGE09_P3801"/>
<evidence type="ECO:0000256" key="1">
    <source>
        <dbReference type="ARBA" id="ARBA00022490"/>
    </source>
</evidence>
<dbReference type="SUPFAM" id="SSF55681">
    <property type="entry name" value="Class II aaRS and biotin synthetases"/>
    <property type="match status" value="1"/>
</dbReference>
<sequence length="302" mass="34022">MSREQEQKVFLDNLLEHGFFIPMGEPGLFGRTSKFENIIKGLEALIVSATGEEEVTYFPPVMPRKILEKSGFMDSMPHLAGLVHCFCGNERELPALKEKMANKEDWGQMLSMTDLSHAPAACYPLYPTLSGTLPAGGRLVHLGTTCFRHEPSPDPTRMQSFRMRELVRVDSADNVLDWRESWFERAIDFLQKLGLKPERVEASDPFFGRGGRVMANNQREQKLKFELVVRVYENGPLLAVMSLNYHQDHFGTQFEIKTADGETAHSGCMGFGLERIVLALIQRHGYDVSAWPSEVTALLGLS</sequence>
<evidence type="ECO:0000256" key="5">
    <source>
        <dbReference type="ARBA" id="ARBA00022917"/>
    </source>
</evidence>
<reference evidence="8 9" key="1">
    <citation type="journal article" date="2022" name="IScience">
        <title>An ultrasensitive nanofiber-based assay for enzymatic hydrolysis and deep-sea microbial degradation of cellulose.</title>
        <authorList>
            <person name="Tsudome M."/>
            <person name="Tachioka M."/>
            <person name="Miyazaki M."/>
            <person name="Uchimura K."/>
            <person name="Tsuda M."/>
            <person name="Takaki Y."/>
            <person name="Deguchi S."/>
        </authorList>
    </citation>
    <scope>NUCLEOTIDE SEQUENCE [LARGE SCALE GENOMIC DNA]</scope>
    <source>
        <strain evidence="8 9">GE09</strain>
    </source>
</reference>
<dbReference type="Gene3D" id="3.30.930.10">
    <property type="entry name" value="Bira Bifunctional Protein, Domain 2"/>
    <property type="match status" value="1"/>
</dbReference>
<dbReference type="NCBIfam" id="NF005479">
    <property type="entry name" value="PRK07080.1"/>
    <property type="match status" value="1"/>
</dbReference>
<dbReference type="RefSeq" id="WP_236984865.1">
    <property type="nucleotide sequence ID" value="NZ_AP023086.1"/>
</dbReference>
<evidence type="ECO:0000313" key="9">
    <source>
        <dbReference type="Proteomes" id="UP001320119"/>
    </source>
</evidence>
<evidence type="ECO:0000313" key="8">
    <source>
        <dbReference type="EMBL" id="BCD99599.1"/>
    </source>
</evidence>
<keyword evidence="6" id="KW-0030">Aminoacyl-tRNA synthetase</keyword>
<evidence type="ECO:0000256" key="4">
    <source>
        <dbReference type="ARBA" id="ARBA00022840"/>
    </source>
</evidence>
<feature type="domain" description="Aminoacyl-transfer RNA synthetases class-II family profile" evidence="7">
    <location>
        <begin position="146"/>
        <end position="292"/>
    </location>
</feature>
<dbReference type="AlphaFoldDB" id="A0AAN1WL65"/>
<name>A0AAN1WL65_9GAMM</name>
<dbReference type="Proteomes" id="UP001320119">
    <property type="component" value="Chromosome"/>
</dbReference>